<name>A0A8S5QG06_9CAUD</name>
<reference evidence="1" key="1">
    <citation type="journal article" date="2021" name="Proc. Natl. Acad. Sci. U.S.A.">
        <title>A Catalog of Tens of Thousands of Viruses from Human Metagenomes Reveals Hidden Associations with Chronic Diseases.</title>
        <authorList>
            <person name="Tisza M.J."/>
            <person name="Buck C.B."/>
        </authorList>
    </citation>
    <scope>NUCLEOTIDE SEQUENCE</scope>
    <source>
        <strain evidence="1">CtdNl2</strain>
    </source>
</reference>
<evidence type="ECO:0000313" key="1">
    <source>
        <dbReference type="EMBL" id="DAE18214.1"/>
    </source>
</evidence>
<accession>A0A8S5QG06</accession>
<protein>
    <submittedName>
        <fullName evidence="1">Uncharacterized protein</fullName>
    </submittedName>
</protein>
<dbReference type="EMBL" id="BK015652">
    <property type="protein sequence ID" value="DAE18214.1"/>
    <property type="molecule type" value="Genomic_DNA"/>
</dbReference>
<proteinExistence type="predicted"/>
<sequence length="166" mass="19113">MHYTTFASTCDNLGVVAHITDFNDKSDVIEQINHYRWDSQIIKESDKEIVVLIYLRVGIGKNFQSISKKLGCMVQVNPYSVVYGLGAVTTYKDGNIINYYDDVDERYEWWLTWGDKDTLMGFGFIDLDEGDSPFALMDNELIGYEFTDEEVELFTDRLNSGYNCGF</sequence>
<organism evidence="1">
    <name type="scientific">Myoviridae sp. ctdNl2</name>
    <dbReference type="NCBI Taxonomy" id="2825140"/>
    <lineage>
        <taxon>Viruses</taxon>
        <taxon>Duplodnaviria</taxon>
        <taxon>Heunggongvirae</taxon>
        <taxon>Uroviricota</taxon>
        <taxon>Caudoviricetes</taxon>
    </lineage>
</organism>